<proteinExistence type="predicted"/>
<keyword evidence="2" id="KW-1185">Reference proteome</keyword>
<dbReference type="Proteomes" id="UP000678317">
    <property type="component" value="Unassembled WGS sequence"/>
</dbReference>
<sequence>MSSSQPAVPVDTELSDAMAAYVGMGRDRPEALAAHAVSRSPKELRALIDSLRSELWRVPVDARVTTVWEEWQLRRDVFAAQHPELSERALNALMMRYAWVNR</sequence>
<dbReference type="RefSeq" id="WP_208290379.1">
    <property type="nucleotide sequence ID" value="NZ_CP074404.1"/>
</dbReference>
<accession>A0ABS3SLV6</accession>
<gene>
    <name evidence="1" type="ORF">J4035_16995</name>
</gene>
<protein>
    <submittedName>
        <fullName evidence="1">Uncharacterized protein</fullName>
    </submittedName>
</protein>
<comment type="caution">
    <text evidence="1">The sequence shown here is derived from an EMBL/GenBank/DDBJ whole genome shotgun (WGS) entry which is preliminary data.</text>
</comment>
<dbReference type="EMBL" id="JAGFBM010000009">
    <property type="protein sequence ID" value="MBO3086344.1"/>
    <property type="molecule type" value="Genomic_DNA"/>
</dbReference>
<evidence type="ECO:0000313" key="2">
    <source>
        <dbReference type="Proteomes" id="UP000678317"/>
    </source>
</evidence>
<organism evidence="1 2">
    <name type="scientific">Cellulomonas fengjieae</name>
    <dbReference type="NCBI Taxonomy" id="2819978"/>
    <lineage>
        <taxon>Bacteria</taxon>
        <taxon>Bacillati</taxon>
        <taxon>Actinomycetota</taxon>
        <taxon>Actinomycetes</taxon>
        <taxon>Micrococcales</taxon>
        <taxon>Cellulomonadaceae</taxon>
        <taxon>Cellulomonas</taxon>
    </lineage>
</organism>
<evidence type="ECO:0000313" key="1">
    <source>
        <dbReference type="EMBL" id="MBO3086344.1"/>
    </source>
</evidence>
<name>A0ABS3SLV6_9CELL</name>
<reference evidence="1 2" key="1">
    <citation type="submission" date="2021-03" db="EMBL/GenBank/DDBJ databases">
        <title>novel species in genus Cellulomonas.</title>
        <authorList>
            <person name="Zhang G."/>
        </authorList>
    </citation>
    <scope>NUCLEOTIDE SEQUENCE [LARGE SCALE GENOMIC DNA]</scope>
    <source>
        <strain evidence="2">zg-ZUI188</strain>
    </source>
</reference>